<feature type="compositionally biased region" description="Basic and acidic residues" evidence="1">
    <location>
        <begin position="19"/>
        <end position="42"/>
    </location>
</feature>
<dbReference type="RefSeq" id="WP_212007754.1">
    <property type="nucleotide sequence ID" value="NZ_JAAFYZ010000009.1"/>
</dbReference>
<feature type="transmembrane region" description="Helical" evidence="2">
    <location>
        <begin position="100"/>
        <end position="119"/>
    </location>
</feature>
<evidence type="ECO:0000313" key="3">
    <source>
        <dbReference type="EMBL" id="MBS2546100.1"/>
    </source>
</evidence>
<reference evidence="3 4" key="1">
    <citation type="submission" date="2020-02" db="EMBL/GenBank/DDBJ databases">
        <title>Acidophilic actinobacteria isolated from forest soil.</title>
        <authorList>
            <person name="Golinska P."/>
        </authorList>
    </citation>
    <scope>NUCLEOTIDE SEQUENCE [LARGE SCALE GENOMIC DNA]</scope>
    <source>
        <strain evidence="3 4">NL8</strain>
    </source>
</reference>
<sequence length="445" mass="49430">MPEETSQEFPTVENGFTPARRDEGRETERERDRDRDPADAPEGRPGWLTRLRNRRMSALVAWSLSVVLAAVAITLTMFWVHPDNGQWKEFFRGVIGDVAGALLVAFFLSPVFLAIRAFANEKFGNIADYAPMTGYERFPYLKFIERLERCDDLVRIMDTSSSVLDVTTAEGDEVDERQRCVTALRNVLAADNEVRVEILLLDPTSDAARQRNTDLREEGIDVSAGVSRNLALLNEIRNGLPDGARSKLLVKLYNATPACAYYRVDDRASIAFYSLRTSSERGAHVDVALKEKLGKIVNDHFRDIREDADTVEMVSYLYGTATVGRRSEHVAWVEYGGVVFLGLASPRENPVVWTVAPRVGGGEPVKLAAYKHEPAEFRAMRLIPWVECGPLGVRMEEKYGVEFQVLFEVAPVGAMPPGFLPGQAALNGDRAAGAEPGLRRPVAEA</sequence>
<keyword evidence="2" id="KW-0472">Membrane</keyword>
<gene>
    <name evidence="3" type="ORF">KGQ19_04390</name>
</gene>
<keyword evidence="4" id="KW-1185">Reference proteome</keyword>
<dbReference type="Proteomes" id="UP000730482">
    <property type="component" value="Unassembled WGS sequence"/>
</dbReference>
<keyword evidence="2" id="KW-1133">Transmembrane helix</keyword>
<feature type="region of interest" description="Disordered" evidence="1">
    <location>
        <begin position="1"/>
        <end position="46"/>
    </location>
</feature>
<proteinExistence type="predicted"/>
<evidence type="ECO:0000256" key="2">
    <source>
        <dbReference type="SAM" id="Phobius"/>
    </source>
</evidence>
<feature type="transmembrane region" description="Helical" evidence="2">
    <location>
        <begin position="59"/>
        <end position="80"/>
    </location>
</feature>
<protein>
    <submittedName>
        <fullName evidence="3">Uncharacterized protein</fullName>
    </submittedName>
</protein>
<evidence type="ECO:0000256" key="1">
    <source>
        <dbReference type="SAM" id="MobiDB-lite"/>
    </source>
</evidence>
<name>A0ABS5KJJ4_9ACTN</name>
<organism evidence="3 4">
    <name type="scientific">Catenulispora pinistramenti</name>
    <dbReference type="NCBI Taxonomy" id="2705254"/>
    <lineage>
        <taxon>Bacteria</taxon>
        <taxon>Bacillati</taxon>
        <taxon>Actinomycetota</taxon>
        <taxon>Actinomycetes</taxon>
        <taxon>Catenulisporales</taxon>
        <taxon>Catenulisporaceae</taxon>
        <taxon>Catenulispora</taxon>
    </lineage>
</organism>
<accession>A0ABS5KJJ4</accession>
<evidence type="ECO:0000313" key="4">
    <source>
        <dbReference type="Proteomes" id="UP000730482"/>
    </source>
</evidence>
<comment type="caution">
    <text evidence="3">The sequence shown here is derived from an EMBL/GenBank/DDBJ whole genome shotgun (WGS) entry which is preliminary data.</text>
</comment>
<dbReference type="EMBL" id="JAAFYZ010000009">
    <property type="protein sequence ID" value="MBS2546100.1"/>
    <property type="molecule type" value="Genomic_DNA"/>
</dbReference>
<keyword evidence="2" id="KW-0812">Transmembrane</keyword>